<comment type="caution">
    <text evidence="3">The sequence shown here is derived from an EMBL/GenBank/DDBJ whole genome shotgun (WGS) entry which is preliminary data.</text>
</comment>
<dbReference type="InterPro" id="IPR014043">
    <property type="entry name" value="Acyl_transferase_dom"/>
</dbReference>
<dbReference type="Gene3D" id="3.40.366.10">
    <property type="entry name" value="Malonyl-Coenzyme A Acyl Carrier Protein, domain 2"/>
    <property type="match status" value="1"/>
</dbReference>
<accession>A0A3B0C0I6</accession>
<dbReference type="RefSeq" id="WP_120753336.1">
    <property type="nucleotide sequence ID" value="NZ_RBAM01000001.1"/>
</dbReference>
<feature type="domain" description="Malonyl-CoA:ACP transacylase (MAT)" evidence="2">
    <location>
        <begin position="7"/>
        <end position="307"/>
    </location>
</feature>
<dbReference type="InterPro" id="IPR001227">
    <property type="entry name" value="Ac_transferase_dom_sf"/>
</dbReference>
<dbReference type="SMART" id="SM00827">
    <property type="entry name" value="PKS_AT"/>
    <property type="match status" value="1"/>
</dbReference>
<organism evidence="3 4">
    <name type="scientific">Streptomyces klenkii</name>
    <dbReference type="NCBI Taxonomy" id="1420899"/>
    <lineage>
        <taxon>Bacteria</taxon>
        <taxon>Bacillati</taxon>
        <taxon>Actinomycetota</taxon>
        <taxon>Actinomycetes</taxon>
        <taxon>Kitasatosporales</taxon>
        <taxon>Streptomycetaceae</taxon>
        <taxon>Streptomyces</taxon>
    </lineage>
</organism>
<dbReference type="GO" id="GO:0005829">
    <property type="term" value="C:cytosol"/>
    <property type="evidence" value="ECO:0007669"/>
    <property type="project" value="TreeGrafter"/>
</dbReference>
<keyword evidence="3" id="KW-0012">Acyltransferase</keyword>
<keyword evidence="4" id="KW-1185">Reference proteome</keyword>
<evidence type="ECO:0000313" key="4">
    <source>
        <dbReference type="Proteomes" id="UP000270343"/>
    </source>
</evidence>
<feature type="region of interest" description="Disordered" evidence="1">
    <location>
        <begin position="288"/>
        <end position="307"/>
    </location>
</feature>
<dbReference type="AlphaFoldDB" id="A0A3B0C0I6"/>
<protein>
    <submittedName>
        <fullName evidence="3">Acyltransferase domain-containing protein</fullName>
    </submittedName>
</protein>
<dbReference type="Proteomes" id="UP000270343">
    <property type="component" value="Unassembled WGS sequence"/>
</dbReference>
<dbReference type="Gene3D" id="3.30.70.250">
    <property type="entry name" value="Malonyl-CoA ACP transacylase, ACP-binding"/>
    <property type="match status" value="1"/>
</dbReference>
<dbReference type="PANTHER" id="PTHR42681:SF6">
    <property type="entry name" value="BLL0263 PROTEIN"/>
    <property type="match status" value="1"/>
</dbReference>
<dbReference type="InterPro" id="IPR016035">
    <property type="entry name" value="Acyl_Trfase/lysoPLipase"/>
</dbReference>
<dbReference type="GO" id="GO:0006633">
    <property type="term" value="P:fatty acid biosynthetic process"/>
    <property type="evidence" value="ECO:0007669"/>
    <property type="project" value="TreeGrafter"/>
</dbReference>
<reference evidence="3 4" key="1">
    <citation type="journal article" date="2015" name="Antonie Van Leeuwenhoek">
        <title>Streptomyces klenkii sp. nov., isolated from deep marine sediment.</title>
        <authorList>
            <person name="Veyisoglu A."/>
            <person name="Sahin N."/>
        </authorList>
    </citation>
    <scope>NUCLEOTIDE SEQUENCE [LARGE SCALE GENOMIC DNA]</scope>
    <source>
        <strain evidence="3 4">KCTC 29202</strain>
    </source>
</reference>
<dbReference type="GO" id="GO:0004314">
    <property type="term" value="F:[acyl-carrier-protein] S-malonyltransferase activity"/>
    <property type="evidence" value="ECO:0007669"/>
    <property type="project" value="TreeGrafter"/>
</dbReference>
<evidence type="ECO:0000259" key="2">
    <source>
        <dbReference type="SMART" id="SM00827"/>
    </source>
</evidence>
<name>A0A3B0C0I6_9ACTN</name>
<dbReference type="EMBL" id="RBAM01000001">
    <property type="protein sequence ID" value="RKN77719.1"/>
    <property type="molecule type" value="Genomic_DNA"/>
</dbReference>
<evidence type="ECO:0000256" key="1">
    <source>
        <dbReference type="SAM" id="MobiDB-lite"/>
    </source>
</evidence>
<dbReference type="InterPro" id="IPR050858">
    <property type="entry name" value="Mal-CoA-ACP_Trans/PKS_FabD"/>
</dbReference>
<evidence type="ECO:0000313" key="3">
    <source>
        <dbReference type="EMBL" id="RKN77719.1"/>
    </source>
</evidence>
<dbReference type="PANTHER" id="PTHR42681">
    <property type="entry name" value="MALONYL-COA-ACYL CARRIER PROTEIN TRANSACYLASE, MITOCHONDRIAL"/>
    <property type="match status" value="1"/>
</dbReference>
<proteinExistence type="predicted"/>
<dbReference type="Pfam" id="PF00698">
    <property type="entry name" value="Acyl_transf_1"/>
    <property type="match status" value="1"/>
</dbReference>
<dbReference type="InterPro" id="IPR016036">
    <property type="entry name" value="Malonyl_transacylase_ACP-bd"/>
</dbReference>
<gene>
    <name evidence="3" type="ORF">D7231_03245</name>
</gene>
<dbReference type="SUPFAM" id="SSF55048">
    <property type="entry name" value="Probable ACP-binding domain of malonyl-CoA ACP transacylase"/>
    <property type="match status" value="1"/>
</dbReference>
<keyword evidence="3" id="KW-0808">Transferase</keyword>
<dbReference type="SUPFAM" id="SSF52151">
    <property type="entry name" value="FabD/lysophospholipase-like"/>
    <property type="match status" value="1"/>
</dbReference>
<dbReference type="OrthoDB" id="4286171at2"/>
<sequence>MDRSIHLFPGQGDFSVTALAACLARDDVLRRAAAEVFAAVDEGAAGREVPVLSSWLLGDAPPSGRELARAATGTPQLALYGASLSAHTALTIRFGAPSAVLGVSFGEIAALTAAGVWSVADGAAVACDLAHILATCPGGLTLLACDESTAVALIAAEDTAGTAVACVNDDTETVVSGPLSELLRVEERARRTGTAATRLRLPFSSHHPALGAQAEQFARVVRERLGAPPRRPVYSAVAGRAYEPRDDLGARLADCLVRPARLPAVLHRLTDDGFTTFREAGTGSALSRSARRILPADRATVPAPPAG</sequence>